<comment type="caution">
    <text evidence="1">The sequence shown here is derived from an EMBL/GenBank/DDBJ whole genome shotgun (WGS) entry which is preliminary data.</text>
</comment>
<dbReference type="OrthoDB" id="2434532at2759"/>
<dbReference type="Proteomes" id="UP000789396">
    <property type="component" value="Unassembled WGS sequence"/>
</dbReference>
<dbReference type="Gene3D" id="1.10.10.60">
    <property type="entry name" value="Homeodomain-like"/>
    <property type="match status" value="1"/>
</dbReference>
<evidence type="ECO:0000313" key="1">
    <source>
        <dbReference type="EMBL" id="CAG8709020.1"/>
    </source>
</evidence>
<proteinExistence type="predicted"/>
<protein>
    <submittedName>
        <fullName evidence="1">5539_t:CDS:1</fullName>
    </submittedName>
</protein>
<gene>
    <name evidence="1" type="ORF">RFULGI_LOCUS10735</name>
</gene>
<evidence type="ECO:0000313" key="2">
    <source>
        <dbReference type="Proteomes" id="UP000789396"/>
    </source>
</evidence>
<dbReference type="EMBL" id="CAJVPZ010021872">
    <property type="protein sequence ID" value="CAG8709020.1"/>
    <property type="molecule type" value="Genomic_DNA"/>
</dbReference>
<keyword evidence="2" id="KW-1185">Reference proteome</keyword>
<reference evidence="1" key="1">
    <citation type="submission" date="2021-06" db="EMBL/GenBank/DDBJ databases">
        <authorList>
            <person name="Kallberg Y."/>
            <person name="Tangrot J."/>
            <person name="Rosling A."/>
        </authorList>
    </citation>
    <scope>NUCLEOTIDE SEQUENCE</scope>
    <source>
        <strain evidence="1">IN212</strain>
    </source>
</reference>
<dbReference type="AlphaFoldDB" id="A0A9N9N7B7"/>
<organism evidence="1 2">
    <name type="scientific">Racocetra fulgida</name>
    <dbReference type="NCBI Taxonomy" id="60492"/>
    <lineage>
        <taxon>Eukaryota</taxon>
        <taxon>Fungi</taxon>
        <taxon>Fungi incertae sedis</taxon>
        <taxon>Mucoromycota</taxon>
        <taxon>Glomeromycotina</taxon>
        <taxon>Glomeromycetes</taxon>
        <taxon>Diversisporales</taxon>
        <taxon>Gigasporaceae</taxon>
        <taxon>Racocetra</taxon>
    </lineage>
</organism>
<accession>A0A9N9N7B7</accession>
<sequence length="101" mass="11841">MSIKPKRIKYKKFSVNRVEKRVLNETNTNKVKRQTIKTEKIKQIILTKTQKAELCHMRKSGYPQLSLANHFKISELTVSKILKQEDQWLSIDPNSTQAKSK</sequence>
<name>A0A9N9N7B7_9GLOM</name>